<reference evidence="2 3" key="1">
    <citation type="submission" date="2023-06" db="EMBL/GenBank/DDBJ databases">
        <title>Genome sequence of Methancorpusculaceae sp. Cs1.</title>
        <authorList>
            <person name="Protasov E."/>
            <person name="Platt K."/>
            <person name="Poehlein A."/>
            <person name="Daniel R."/>
            <person name="Brune A."/>
        </authorList>
    </citation>
    <scope>NUCLEOTIDE SEQUENCE [LARGE SCALE GENOMIC DNA]</scope>
    <source>
        <strain evidence="2 3">Cs1</strain>
    </source>
</reference>
<evidence type="ECO:0000313" key="3">
    <source>
        <dbReference type="Proteomes" id="UP001283212"/>
    </source>
</evidence>
<keyword evidence="1" id="KW-0472">Membrane</keyword>
<protein>
    <submittedName>
        <fullName evidence="2">Uncharacterized protein</fullName>
    </submittedName>
</protein>
<gene>
    <name evidence="2" type="ORF">McpCs1_18290</name>
</gene>
<name>A0AAE4MJ58_9EURY</name>
<keyword evidence="1" id="KW-0812">Transmembrane</keyword>
<keyword evidence="1" id="KW-1133">Transmembrane helix</keyword>
<dbReference type="AlphaFoldDB" id="A0AAE4MJ58"/>
<sequence>MKKSGYMKFVAAYIIIALICIGACGLYLFSSPDGWISAEPSDYTLSSPPPATAAILVPTEQDYQQYSHLKTLLENPGSRLPISDNPFVLMKNGDSVVSSGEAGGLGQYGLSKEGYILFQDRYYKMMLLVT</sequence>
<comment type="caution">
    <text evidence="2">The sequence shown here is derived from an EMBL/GenBank/DDBJ whole genome shotgun (WGS) entry which is preliminary data.</text>
</comment>
<evidence type="ECO:0000313" key="2">
    <source>
        <dbReference type="EMBL" id="MDV0444418.1"/>
    </source>
</evidence>
<feature type="transmembrane region" description="Helical" evidence="1">
    <location>
        <begin position="9"/>
        <end position="29"/>
    </location>
</feature>
<accession>A0AAE4MJ58</accession>
<dbReference type="RefSeq" id="WP_338096916.1">
    <property type="nucleotide sequence ID" value="NZ_JAWDKB010000009.1"/>
</dbReference>
<dbReference type="Proteomes" id="UP001283212">
    <property type="component" value="Unassembled WGS sequence"/>
</dbReference>
<proteinExistence type="predicted"/>
<dbReference type="EMBL" id="JAWDKB010000009">
    <property type="protein sequence ID" value="MDV0444418.1"/>
    <property type="molecule type" value="Genomic_DNA"/>
</dbReference>
<evidence type="ECO:0000256" key="1">
    <source>
        <dbReference type="SAM" id="Phobius"/>
    </source>
</evidence>
<keyword evidence="3" id="KW-1185">Reference proteome</keyword>
<organism evidence="2 3">
    <name type="scientific">Methanorbis rubei</name>
    <dbReference type="NCBI Taxonomy" id="3028300"/>
    <lineage>
        <taxon>Archaea</taxon>
        <taxon>Methanobacteriati</taxon>
        <taxon>Methanobacteriota</taxon>
        <taxon>Stenosarchaea group</taxon>
        <taxon>Methanomicrobia</taxon>
        <taxon>Methanomicrobiales</taxon>
        <taxon>Methanocorpusculaceae</taxon>
        <taxon>Methanorbis</taxon>
    </lineage>
</organism>